<dbReference type="GO" id="GO:0005576">
    <property type="term" value="C:extracellular region"/>
    <property type="evidence" value="ECO:0007669"/>
    <property type="project" value="UniProtKB-SubCell"/>
</dbReference>
<dbReference type="SUPFAM" id="SSF50814">
    <property type="entry name" value="Lipocalins"/>
    <property type="match status" value="1"/>
</dbReference>
<evidence type="ECO:0000256" key="2">
    <source>
        <dbReference type="ARBA" id="ARBA00022525"/>
    </source>
</evidence>
<evidence type="ECO:0000256" key="5">
    <source>
        <dbReference type="SAM" id="SignalP"/>
    </source>
</evidence>
<dbReference type="Pfam" id="PF03973">
    <property type="entry name" value="Triabin"/>
    <property type="match status" value="2"/>
</dbReference>
<name>Q7YT01_RHOPR</name>
<evidence type="ECO:0000256" key="1">
    <source>
        <dbReference type="ARBA" id="ARBA00004613"/>
    </source>
</evidence>
<sequence precursor="true">MLLLVVVLMTMVLIFTKCYDVTPMSDFNSNKFFEKPKHMYVTHSRYEGRPGVCREFYFTKHSNGSLSFNYDFNGNGKPEGKINSYTMNCTGTKDSYKKRKISLVCYQKFDWNKHLGHIEFEDYEDEEEKEVVEEVVEKAEENAKNYDRKLSLKLTVLSTDYEEYALIHMCVKITLKGKKFFADNYVVFNIQEDAKLPEVLKTKFKEYGWEEDTFVTREMCKNAGSKKKV</sequence>
<comment type="subcellular location">
    <subcellularLocation>
        <location evidence="1">Secreted</location>
    </subcellularLocation>
</comment>
<evidence type="ECO:0000256" key="3">
    <source>
        <dbReference type="ARBA" id="ARBA00022729"/>
    </source>
</evidence>
<dbReference type="VEuPathDB" id="VectorBase:RPRC002137"/>
<protein>
    <submittedName>
        <fullName evidence="6">Pallidipin-like lipocalin 2</fullName>
    </submittedName>
</protein>
<evidence type="ECO:0000256" key="4">
    <source>
        <dbReference type="ARBA" id="ARBA00034121"/>
    </source>
</evidence>
<reference evidence="6" key="2">
    <citation type="journal article" date="2004" name="Insect Biochem. Mol. Biol.">
        <title>Exploring the sialome of the blood-sucking bug Rhodnius prolixus.</title>
        <authorList>
            <person name="Ribeiro J.M."/>
            <person name="Andersen J."/>
            <person name="Silva-Neto M.A."/>
            <person name="Pham V.M."/>
            <person name="Garfield M.K."/>
            <person name="Valenzuela J.G."/>
        </authorList>
    </citation>
    <scope>NUCLEOTIDE SEQUENCE</scope>
    <source>
        <tissue evidence="6">Salivary glands</tissue>
    </source>
</reference>
<proteinExistence type="evidence at transcript level"/>
<comment type="similarity">
    <text evidence="4">Belongs to the calycin superfamily. Triabin family.</text>
</comment>
<dbReference type="EMBL" id="AY340261">
    <property type="protein sequence ID" value="AAQ20826.1"/>
    <property type="molecule type" value="mRNA"/>
</dbReference>
<evidence type="ECO:0000313" key="6">
    <source>
        <dbReference type="EMBL" id="AAQ20826.1"/>
    </source>
</evidence>
<reference evidence="6" key="1">
    <citation type="submission" date="2003-07" db="EMBL/GenBank/DDBJ databases">
        <authorList>
            <person name="Duvall M.R."/>
        </authorList>
    </citation>
    <scope>NUCLEOTIDE SEQUENCE</scope>
    <source>
        <tissue evidence="6">Salivary glands</tissue>
    </source>
</reference>
<dbReference type="Gene3D" id="2.40.128.20">
    <property type="match status" value="1"/>
</dbReference>
<dbReference type="AlphaFoldDB" id="Q7YT01"/>
<dbReference type="GO" id="GO:0030682">
    <property type="term" value="P:symbiont-mediated perturbation of host defenses"/>
    <property type="evidence" value="ECO:0007669"/>
    <property type="project" value="InterPro"/>
</dbReference>
<dbReference type="InterPro" id="IPR012674">
    <property type="entry name" value="Calycin"/>
</dbReference>
<keyword evidence="2" id="KW-0964">Secreted</keyword>
<keyword evidence="3 5" id="KW-0732">Signal</keyword>
<organism evidence="6">
    <name type="scientific">Rhodnius prolixus</name>
    <name type="common">Triatomid bug</name>
    <dbReference type="NCBI Taxonomy" id="13249"/>
    <lineage>
        <taxon>Eukaryota</taxon>
        <taxon>Metazoa</taxon>
        <taxon>Ecdysozoa</taxon>
        <taxon>Arthropoda</taxon>
        <taxon>Hexapoda</taxon>
        <taxon>Insecta</taxon>
        <taxon>Pterygota</taxon>
        <taxon>Neoptera</taxon>
        <taxon>Paraneoptera</taxon>
        <taxon>Hemiptera</taxon>
        <taxon>Heteroptera</taxon>
        <taxon>Panheteroptera</taxon>
        <taxon>Cimicomorpha</taxon>
        <taxon>Reduviidae</taxon>
        <taxon>Triatominae</taxon>
        <taxon>Rhodnius</taxon>
    </lineage>
</organism>
<dbReference type="InterPro" id="IPR005657">
    <property type="entry name" value="Triabi/Procalin"/>
</dbReference>
<feature type="signal peptide" evidence="5">
    <location>
        <begin position="1"/>
        <end position="18"/>
    </location>
</feature>
<feature type="chain" id="PRO_5004295300" evidence="5">
    <location>
        <begin position="19"/>
        <end position="229"/>
    </location>
</feature>
<accession>Q7YT01</accession>